<accession>A0ABV6X2S2</accession>
<reference evidence="4 5" key="1">
    <citation type="submission" date="2024-09" db="EMBL/GenBank/DDBJ databases">
        <authorList>
            <person name="Lee S.D."/>
        </authorList>
    </citation>
    <scope>NUCLEOTIDE SEQUENCE [LARGE SCALE GENOMIC DNA]</scope>
    <source>
        <strain evidence="4 5">N1-3</strain>
    </source>
</reference>
<evidence type="ECO:0000313" key="5">
    <source>
        <dbReference type="Proteomes" id="UP001592530"/>
    </source>
</evidence>
<dbReference type="InterPro" id="IPR038109">
    <property type="entry name" value="DNA_bind_recomb_sf"/>
</dbReference>
<protein>
    <submittedName>
        <fullName evidence="4">Recombinase family protein</fullName>
    </submittedName>
</protein>
<sequence>MVRVCLLAGVVGVSVVSMTRLVPVRAVVGSRVSDTHGKEGKVSHRVQAESGTRYALSREWEIVGSFEDLDVSAQVTPWERPDLGPWLTERQGEWDALVWAKVDRAFRSAKDCADVAHWAEENHKLLVFTDDGITLDYREGAGSSFGNELAKVFLMLASIFAEMELKRIKARVAGAHAHLRKTDRWAGGQPPYGYRIVDRPGGGRTLEPDPVTSQAVLYMGELLVRGLSQWMVAVALEAAGFDTPATHVFRNRGEGYASKRKAVPSNHWNASSVGKILRSPATMGLKLVGRSVAARKVARDARGLPIRIAAPWLGVVYCDRCGDRLYRQENHARNGRVYEYYRCVRKSGKPACRGQSFKGEQVGAAVQALVERLGGLAMTVHRFVPGEDHTEQLNHVVQAMRDLRSEKRRGLYEYPGGAEEYSEALEVLVNERRRLAALPQRPAAWVEVETGQTFADAWAQADQDHRRQILIGLKARLYLAPTTEGWHLPTELTTGLQTISPTPSLAC</sequence>
<evidence type="ECO:0000256" key="1">
    <source>
        <dbReference type="ARBA" id="ARBA00023125"/>
    </source>
</evidence>
<dbReference type="Proteomes" id="UP001592530">
    <property type="component" value="Unassembled WGS sequence"/>
</dbReference>
<dbReference type="Gene3D" id="3.90.1750.20">
    <property type="entry name" value="Putative Large Serine Recombinase, Chain B, Domain 2"/>
    <property type="match status" value="1"/>
</dbReference>
<dbReference type="InterPro" id="IPR050639">
    <property type="entry name" value="SSR_resolvase"/>
</dbReference>
<dbReference type="Gene3D" id="3.40.50.1390">
    <property type="entry name" value="Resolvase, N-terminal catalytic domain"/>
    <property type="match status" value="1"/>
</dbReference>
<dbReference type="PANTHER" id="PTHR30461">
    <property type="entry name" value="DNA-INVERTASE FROM LAMBDOID PROPHAGE"/>
    <property type="match status" value="1"/>
</dbReference>
<dbReference type="SMART" id="SM00857">
    <property type="entry name" value="Resolvase"/>
    <property type="match status" value="1"/>
</dbReference>
<dbReference type="InterPro" id="IPR006119">
    <property type="entry name" value="Resolv_N"/>
</dbReference>
<evidence type="ECO:0000313" key="4">
    <source>
        <dbReference type="EMBL" id="MFC1432491.1"/>
    </source>
</evidence>
<dbReference type="SUPFAM" id="SSF53041">
    <property type="entry name" value="Resolvase-like"/>
    <property type="match status" value="1"/>
</dbReference>
<dbReference type="PANTHER" id="PTHR30461:SF2">
    <property type="entry name" value="SERINE RECOMBINASE PINE-RELATED"/>
    <property type="match status" value="1"/>
</dbReference>
<dbReference type="CDD" id="cd00338">
    <property type="entry name" value="Ser_Recombinase"/>
    <property type="match status" value="1"/>
</dbReference>
<feature type="domain" description="Resolvase/invertase-type recombinase catalytic" evidence="3">
    <location>
        <begin position="26"/>
        <end position="185"/>
    </location>
</feature>
<comment type="caution">
    <text evidence="4">The sequence shown here is derived from an EMBL/GenBank/DDBJ whole genome shotgun (WGS) entry which is preliminary data.</text>
</comment>
<evidence type="ECO:0000256" key="2">
    <source>
        <dbReference type="ARBA" id="ARBA00023172"/>
    </source>
</evidence>
<dbReference type="Pfam" id="PF13408">
    <property type="entry name" value="Zn_ribbon_recom"/>
    <property type="match status" value="1"/>
</dbReference>
<proteinExistence type="predicted"/>
<organism evidence="4 5">
    <name type="scientific">Streptacidiphilus alkalitolerans</name>
    <dbReference type="NCBI Taxonomy" id="3342712"/>
    <lineage>
        <taxon>Bacteria</taxon>
        <taxon>Bacillati</taxon>
        <taxon>Actinomycetota</taxon>
        <taxon>Actinomycetes</taxon>
        <taxon>Kitasatosporales</taxon>
        <taxon>Streptomycetaceae</taxon>
        <taxon>Streptacidiphilus</taxon>
    </lineage>
</organism>
<keyword evidence="2" id="KW-0233">DNA recombination</keyword>
<dbReference type="RefSeq" id="WP_380554384.1">
    <property type="nucleotide sequence ID" value="NZ_JBHEZY010000006.1"/>
</dbReference>
<evidence type="ECO:0000259" key="3">
    <source>
        <dbReference type="SMART" id="SM00857"/>
    </source>
</evidence>
<dbReference type="Pfam" id="PF00239">
    <property type="entry name" value="Resolvase"/>
    <property type="match status" value="1"/>
</dbReference>
<name>A0ABV6X2S2_9ACTN</name>
<gene>
    <name evidence="4" type="ORF">ACEZDB_17720</name>
</gene>
<dbReference type="InterPro" id="IPR036162">
    <property type="entry name" value="Resolvase-like_N_sf"/>
</dbReference>
<dbReference type="EMBL" id="JBHEZY010000006">
    <property type="protein sequence ID" value="MFC1432491.1"/>
    <property type="molecule type" value="Genomic_DNA"/>
</dbReference>
<keyword evidence="1" id="KW-0238">DNA-binding</keyword>
<dbReference type="InterPro" id="IPR025827">
    <property type="entry name" value="Zn_ribbon_recom_dom"/>
</dbReference>